<gene>
    <name evidence="3" type="ORF">MBJ925_LOCUS9966</name>
</gene>
<dbReference type="AlphaFoldDB" id="A0A816NG87"/>
<dbReference type="Pfam" id="PF01436">
    <property type="entry name" value="NHL"/>
    <property type="match status" value="1"/>
</dbReference>
<dbReference type="Proteomes" id="UP000663824">
    <property type="component" value="Unassembled WGS sequence"/>
</dbReference>
<comment type="caution">
    <text evidence="3">The sequence shown here is derived from an EMBL/GenBank/DDBJ whole genome shotgun (WGS) entry which is preliminary data.</text>
</comment>
<evidence type="ECO:0000256" key="1">
    <source>
        <dbReference type="ARBA" id="ARBA00022737"/>
    </source>
</evidence>
<keyword evidence="1" id="KW-0677">Repeat</keyword>
<dbReference type="InterPro" id="IPR020864">
    <property type="entry name" value="MACPF"/>
</dbReference>
<dbReference type="InterPro" id="IPR011042">
    <property type="entry name" value="6-blade_b-propeller_TolB-like"/>
</dbReference>
<evidence type="ECO:0000313" key="4">
    <source>
        <dbReference type="Proteomes" id="UP000663824"/>
    </source>
</evidence>
<dbReference type="Gene3D" id="2.120.10.30">
    <property type="entry name" value="TolB, C-terminal domain"/>
    <property type="match status" value="1"/>
</dbReference>
<dbReference type="EMBL" id="CAJNRE010003977">
    <property type="protein sequence ID" value="CAF2031402.1"/>
    <property type="molecule type" value="Genomic_DNA"/>
</dbReference>
<organism evidence="3 4">
    <name type="scientific">Rotaria magnacalcarata</name>
    <dbReference type="NCBI Taxonomy" id="392030"/>
    <lineage>
        <taxon>Eukaryota</taxon>
        <taxon>Metazoa</taxon>
        <taxon>Spiralia</taxon>
        <taxon>Gnathifera</taxon>
        <taxon>Rotifera</taxon>
        <taxon>Eurotatoria</taxon>
        <taxon>Bdelloidea</taxon>
        <taxon>Philodinida</taxon>
        <taxon>Philodinidae</taxon>
        <taxon>Rotaria</taxon>
    </lineage>
</organism>
<proteinExistence type="predicted"/>
<feature type="domain" description="MACPF" evidence="2">
    <location>
        <begin position="180"/>
        <end position="252"/>
    </location>
</feature>
<sequence length="519" mass="57401">MQRPIYMVFGVLSFYAQYAYLSSSSAKLFQFTEEARAALCPFVGTEGMRCFDGSPLKRSGRTFDAGYMKLPRSVGISIDRSTGLLKAPAVKLTYSPTGSRVWTDGYTGDMFDMINEAILGPASRVVSAYNAARVQIFQNASQLKAAWQQTFADGNVRGGELARPPDVLAYFNSYFDHGEALALSQRSIGLYTMTLNSSTVELNSFARRALSHLTAMFDIDLYEDFIDAWGTHIITKSLVGGMIEERAKVTRCFRAADNGMFARCIPFRDRRLINSNCAYYAAQTRVISKRLLGGNVEVDHEDEWKRTLAVGPALLQILEMVPWYDFVTDAAVKKSLHTVIRYRLRNVDNLQAEAVRQVDARLSPCVSVPLSSTYIKFNSLWKKHGITVAGGNGAGSSMNQLNRPVGVLVDDDQTLYIADWGNHRIVEWKAGATCGRVVAGGNGLGSRADQLNYPHDVIVDKVRDCFLIGDSGNHRVLRWSLRGATSGETIINEGGATFLTMDEQGFLFVTNWLGTLLSL</sequence>
<name>A0A816NG87_9BILA</name>
<dbReference type="SUPFAM" id="SSF101898">
    <property type="entry name" value="NHL repeat"/>
    <property type="match status" value="1"/>
</dbReference>
<reference evidence="3" key="1">
    <citation type="submission" date="2021-02" db="EMBL/GenBank/DDBJ databases">
        <authorList>
            <person name="Nowell W R."/>
        </authorList>
    </citation>
    <scope>NUCLEOTIDE SEQUENCE</scope>
</reference>
<protein>
    <recommendedName>
        <fullName evidence="2">MACPF domain-containing protein</fullName>
    </recommendedName>
</protein>
<evidence type="ECO:0000313" key="3">
    <source>
        <dbReference type="EMBL" id="CAF2031402.1"/>
    </source>
</evidence>
<dbReference type="InterPro" id="IPR001258">
    <property type="entry name" value="NHL_repeat"/>
</dbReference>
<dbReference type="Pfam" id="PF01823">
    <property type="entry name" value="MACPF"/>
    <property type="match status" value="1"/>
</dbReference>
<evidence type="ECO:0000259" key="2">
    <source>
        <dbReference type="Pfam" id="PF01823"/>
    </source>
</evidence>
<accession>A0A816NG87</accession>